<keyword evidence="1 4" id="KW-0812">Transmembrane</keyword>
<dbReference type="InterPro" id="IPR011701">
    <property type="entry name" value="MFS"/>
</dbReference>
<protein>
    <submittedName>
        <fullName evidence="6">Fucose permease</fullName>
    </submittedName>
</protein>
<dbReference type="RefSeq" id="WP_133503990.1">
    <property type="nucleotide sequence ID" value="NZ_SNXC01000012.1"/>
</dbReference>
<feature type="transmembrane region" description="Helical" evidence="4">
    <location>
        <begin position="135"/>
        <end position="156"/>
    </location>
</feature>
<dbReference type="EMBL" id="SNXC01000012">
    <property type="protein sequence ID" value="TDO97413.1"/>
    <property type="molecule type" value="Genomic_DNA"/>
</dbReference>
<feature type="transmembrane region" description="Helical" evidence="4">
    <location>
        <begin position="239"/>
        <end position="257"/>
    </location>
</feature>
<evidence type="ECO:0000259" key="5">
    <source>
        <dbReference type="PROSITE" id="PS50850"/>
    </source>
</evidence>
<dbReference type="PANTHER" id="PTHR23121">
    <property type="entry name" value="SODIUM-DEPENDENT GLUCOSE TRANSPORTER 1"/>
    <property type="match status" value="1"/>
</dbReference>
<dbReference type="OrthoDB" id="6095908at2"/>
<dbReference type="Pfam" id="PF07690">
    <property type="entry name" value="MFS_1"/>
    <property type="match status" value="1"/>
</dbReference>
<dbReference type="AlphaFoldDB" id="A0A4R6M7Q5"/>
<keyword evidence="2 4" id="KW-1133">Transmembrane helix</keyword>
<dbReference type="Proteomes" id="UP000294656">
    <property type="component" value="Unassembled WGS sequence"/>
</dbReference>
<feature type="transmembrane region" description="Helical" evidence="4">
    <location>
        <begin position="74"/>
        <end position="92"/>
    </location>
</feature>
<feature type="transmembrane region" description="Helical" evidence="4">
    <location>
        <begin position="357"/>
        <end position="376"/>
    </location>
</feature>
<evidence type="ECO:0000256" key="1">
    <source>
        <dbReference type="ARBA" id="ARBA00022692"/>
    </source>
</evidence>
<feature type="transmembrane region" description="Helical" evidence="4">
    <location>
        <begin position="40"/>
        <end position="62"/>
    </location>
</feature>
<feature type="transmembrane region" description="Helical" evidence="4">
    <location>
        <begin position="162"/>
        <end position="179"/>
    </location>
</feature>
<comment type="caution">
    <text evidence="6">The sequence shown here is derived from an EMBL/GenBank/DDBJ whole genome shotgun (WGS) entry which is preliminary data.</text>
</comment>
<proteinExistence type="predicted"/>
<feature type="transmembrane region" description="Helical" evidence="4">
    <location>
        <begin position="203"/>
        <end position="227"/>
    </location>
</feature>
<feature type="transmembrane region" description="Helical" evidence="4">
    <location>
        <begin position="296"/>
        <end position="316"/>
    </location>
</feature>
<sequence length="383" mass="41922">MRIFEWKRTSTYCLMFIACGAVSGMLGPCLIYLAHLSNSTVTGISVLFTARGIGNILGALVAARMYDRFTGHHYLIAMLGIMIVATLLVPFSTSLWMLIGLFVLLGASEVSINTGGNLMMLWLHREKVESYVTALHLSYSLGAMVAPLIFVAMNWLGGSYGWGIWLIGLYSILFPILLFKQPTPVLDTPSDTQTEVPKNQTKLFVSFLVVIFLYVGMEVTVAGWISTYGTLKGLTTDNAAVLATWFFMAMSLGRLIFVPLLRFLAVVPCVYILMLVCGVSILAMSVGSEKGHMLELIVFGLGFGCSALFPMIFSFANRILTLTGKRTGIIFFCCGLGALVAPSLTGPLIEVLGVDSFPILLLVLLAFFVSSWTYVLRLAKRYE</sequence>
<feature type="domain" description="Major facilitator superfamily (MFS) profile" evidence="5">
    <location>
        <begin position="1"/>
        <end position="383"/>
    </location>
</feature>
<dbReference type="SUPFAM" id="SSF103473">
    <property type="entry name" value="MFS general substrate transporter"/>
    <property type="match status" value="1"/>
</dbReference>
<evidence type="ECO:0000313" key="6">
    <source>
        <dbReference type="EMBL" id="TDO97413.1"/>
    </source>
</evidence>
<dbReference type="PROSITE" id="PS51257">
    <property type="entry name" value="PROKAR_LIPOPROTEIN"/>
    <property type="match status" value="1"/>
</dbReference>
<dbReference type="PROSITE" id="PS50850">
    <property type="entry name" value="MFS"/>
    <property type="match status" value="1"/>
</dbReference>
<evidence type="ECO:0000256" key="3">
    <source>
        <dbReference type="ARBA" id="ARBA00023136"/>
    </source>
</evidence>
<dbReference type="GO" id="GO:0022857">
    <property type="term" value="F:transmembrane transporter activity"/>
    <property type="evidence" value="ECO:0007669"/>
    <property type="project" value="InterPro"/>
</dbReference>
<feature type="transmembrane region" description="Helical" evidence="4">
    <location>
        <begin position="264"/>
        <end position="284"/>
    </location>
</feature>
<dbReference type="PANTHER" id="PTHR23121:SF9">
    <property type="entry name" value="SODIUM-DEPENDENT GLUCOSE TRANSPORTER 1"/>
    <property type="match status" value="1"/>
</dbReference>
<dbReference type="Gene3D" id="1.20.1250.20">
    <property type="entry name" value="MFS general substrate transporter like domains"/>
    <property type="match status" value="2"/>
</dbReference>
<gene>
    <name evidence="6" type="ORF">DFP79_2232</name>
</gene>
<accession>A0A4R6M7Q5</accession>
<evidence type="ECO:0000256" key="4">
    <source>
        <dbReference type="SAM" id="Phobius"/>
    </source>
</evidence>
<name>A0A4R6M7Q5_9GAMM</name>
<keyword evidence="7" id="KW-1185">Reference proteome</keyword>
<dbReference type="InterPro" id="IPR020846">
    <property type="entry name" value="MFS_dom"/>
</dbReference>
<keyword evidence="3 4" id="KW-0472">Membrane</keyword>
<organism evidence="6 7">
    <name type="scientific">Marinomonas balearica</name>
    <dbReference type="NCBI Taxonomy" id="491947"/>
    <lineage>
        <taxon>Bacteria</taxon>
        <taxon>Pseudomonadati</taxon>
        <taxon>Pseudomonadota</taxon>
        <taxon>Gammaproteobacteria</taxon>
        <taxon>Oceanospirillales</taxon>
        <taxon>Oceanospirillaceae</taxon>
        <taxon>Marinomonas</taxon>
    </lineage>
</organism>
<feature type="transmembrane region" description="Helical" evidence="4">
    <location>
        <begin position="328"/>
        <end position="345"/>
    </location>
</feature>
<evidence type="ECO:0000313" key="7">
    <source>
        <dbReference type="Proteomes" id="UP000294656"/>
    </source>
</evidence>
<evidence type="ECO:0000256" key="2">
    <source>
        <dbReference type="ARBA" id="ARBA00022989"/>
    </source>
</evidence>
<feature type="transmembrane region" description="Helical" evidence="4">
    <location>
        <begin position="12"/>
        <end position="34"/>
    </location>
</feature>
<feature type="transmembrane region" description="Helical" evidence="4">
    <location>
        <begin position="98"/>
        <end position="123"/>
    </location>
</feature>
<reference evidence="6 7" key="1">
    <citation type="submission" date="2019-03" db="EMBL/GenBank/DDBJ databases">
        <title>Genomic Encyclopedia of Type Strains, Phase III (KMG-III): the genomes of soil and plant-associated and newly described type strains.</title>
        <authorList>
            <person name="Whitman W."/>
        </authorList>
    </citation>
    <scope>NUCLEOTIDE SEQUENCE [LARGE SCALE GENOMIC DNA]</scope>
    <source>
        <strain evidence="6 7">CECT 7378</strain>
    </source>
</reference>
<dbReference type="InterPro" id="IPR036259">
    <property type="entry name" value="MFS_trans_sf"/>
</dbReference>